<reference evidence="3 4" key="1">
    <citation type="submission" date="2012-02" db="EMBL/GenBank/DDBJ databases">
        <title>The Genome Sequence of Parabacteroides goldsteinii CL02T12C30.</title>
        <authorList>
            <consortium name="The Broad Institute Genome Sequencing Platform"/>
            <person name="Earl A."/>
            <person name="Ward D."/>
            <person name="Feldgarden M."/>
            <person name="Gevers D."/>
            <person name="Zitomersky N.L."/>
            <person name="Coyne M.J."/>
            <person name="Comstock L.E."/>
            <person name="Young S.K."/>
            <person name="Zeng Q."/>
            <person name="Gargeya S."/>
            <person name="Fitzgerald M."/>
            <person name="Haas B."/>
            <person name="Abouelleil A."/>
            <person name="Alvarado L."/>
            <person name="Arachchi H.M."/>
            <person name="Berlin A."/>
            <person name="Chapman S.B."/>
            <person name="Gearin G."/>
            <person name="Goldberg J."/>
            <person name="Griggs A."/>
            <person name="Gujja S."/>
            <person name="Hansen M."/>
            <person name="Heiman D."/>
            <person name="Howarth C."/>
            <person name="Larimer J."/>
            <person name="Lui A."/>
            <person name="MacDonald P.J.P."/>
            <person name="McCowen C."/>
            <person name="Montmayeur A."/>
            <person name="Murphy C."/>
            <person name="Neiman D."/>
            <person name="Pearson M."/>
            <person name="Priest M."/>
            <person name="Roberts A."/>
            <person name="Saif S."/>
            <person name="Shea T."/>
            <person name="Sisk P."/>
            <person name="Stolte C."/>
            <person name="Sykes S."/>
            <person name="Wortman J."/>
            <person name="Nusbaum C."/>
            <person name="Birren B."/>
        </authorList>
    </citation>
    <scope>NUCLEOTIDE SEQUENCE [LARGE SCALE GENOMIC DNA]</scope>
    <source>
        <strain evidence="3 4">CL02T12C30</strain>
    </source>
</reference>
<feature type="compositionally biased region" description="Low complexity" evidence="1">
    <location>
        <begin position="51"/>
        <end position="62"/>
    </location>
</feature>
<name>K5Y7Y8_9BACT</name>
<evidence type="ECO:0000256" key="1">
    <source>
        <dbReference type="SAM" id="MobiDB-lite"/>
    </source>
</evidence>
<dbReference type="AlphaFoldDB" id="K5Y7Y8"/>
<evidence type="ECO:0000313" key="3">
    <source>
        <dbReference type="EMBL" id="EKN09312.1"/>
    </source>
</evidence>
<protein>
    <recommendedName>
        <fullName evidence="5">DUF4488 domain-containing protein</fullName>
    </recommendedName>
</protein>
<dbReference type="HOGENOM" id="CLU_787199_0_0_10"/>
<sequence>MKLKLLLLAFALLAGSAEHVSAQKFLDKVLKGMEKTNKVLDEADKMLGGDNNNPNRSSNQSSRSKRVTGFKIVSPHPDLDIQFKRCAASASTVVIDLVMTWYGDDAKIYLGGSYNDKNTTTAYDDNGKQYSYDNIPLSVGGGNWSIYNEARLFPTDVPIKVRLEIHNVPESVQILKRLHICMRDVNDPITFYNIPIERADEMTSINNNQATPDEVLPDNSPLIAEQENTQETPKLKRIIGKWELVSLKQNGKEMPFKPCTFQFYDNPENDPNDDPYTKDMTETISGKTHQSGYGIMQDNDNELIMSLYITEDECDNGYIIQTVDSKELILSFGYYGDPKIKGELVFQKKINV</sequence>
<proteinExistence type="predicted"/>
<keyword evidence="2" id="KW-0732">Signal</keyword>
<gene>
    <name evidence="3" type="ORF">HMPREF1076_04341</name>
</gene>
<dbReference type="Proteomes" id="UP000006330">
    <property type="component" value="Unassembled WGS sequence"/>
</dbReference>
<evidence type="ECO:0008006" key="5">
    <source>
        <dbReference type="Google" id="ProtNLM"/>
    </source>
</evidence>
<evidence type="ECO:0000313" key="4">
    <source>
        <dbReference type="Proteomes" id="UP000006330"/>
    </source>
</evidence>
<dbReference type="EMBL" id="AGZO01000031">
    <property type="protein sequence ID" value="EKN09312.1"/>
    <property type="molecule type" value="Genomic_DNA"/>
</dbReference>
<organism evidence="3 4">
    <name type="scientific">Parabacteroides goldsteinii CL02T12C30</name>
    <dbReference type="NCBI Taxonomy" id="999418"/>
    <lineage>
        <taxon>Bacteria</taxon>
        <taxon>Pseudomonadati</taxon>
        <taxon>Bacteroidota</taxon>
        <taxon>Bacteroidia</taxon>
        <taxon>Bacteroidales</taxon>
        <taxon>Tannerellaceae</taxon>
        <taxon>Parabacteroides</taxon>
    </lineage>
</organism>
<feature type="chain" id="PRO_5003886866" description="DUF4488 domain-containing protein" evidence="2">
    <location>
        <begin position="23"/>
        <end position="352"/>
    </location>
</feature>
<evidence type="ECO:0000256" key="2">
    <source>
        <dbReference type="SAM" id="SignalP"/>
    </source>
</evidence>
<dbReference type="PATRIC" id="fig|999418.3.peg.4416"/>
<feature type="region of interest" description="Disordered" evidence="1">
    <location>
        <begin position="42"/>
        <end position="66"/>
    </location>
</feature>
<comment type="caution">
    <text evidence="3">The sequence shown here is derived from an EMBL/GenBank/DDBJ whole genome shotgun (WGS) entry which is preliminary data.</text>
</comment>
<feature type="signal peptide" evidence="2">
    <location>
        <begin position="1"/>
        <end position="22"/>
    </location>
</feature>
<accession>K5Y7Y8</accession>